<reference evidence="2 3" key="1">
    <citation type="submission" date="2019-05" db="EMBL/GenBank/DDBJ databases">
        <title>Another draft genome of Portunus trituberculatus and its Hox gene families provides insights of decapod evolution.</title>
        <authorList>
            <person name="Jeong J.-H."/>
            <person name="Song I."/>
            <person name="Kim S."/>
            <person name="Choi T."/>
            <person name="Kim D."/>
            <person name="Ryu S."/>
            <person name="Kim W."/>
        </authorList>
    </citation>
    <scope>NUCLEOTIDE SEQUENCE [LARGE SCALE GENOMIC DNA]</scope>
    <source>
        <tissue evidence="2">Muscle</tissue>
    </source>
</reference>
<protein>
    <submittedName>
        <fullName evidence="2">Uncharacterized protein</fullName>
    </submittedName>
</protein>
<evidence type="ECO:0000313" key="3">
    <source>
        <dbReference type="Proteomes" id="UP000324222"/>
    </source>
</evidence>
<dbReference type="AlphaFoldDB" id="A0A5B7JJ76"/>
<dbReference type="Proteomes" id="UP000324222">
    <property type="component" value="Unassembled WGS sequence"/>
</dbReference>
<organism evidence="2 3">
    <name type="scientific">Portunus trituberculatus</name>
    <name type="common">Swimming crab</name>
    <name type="synonym">Neptunus trituberculatus</name>
    <dbReference type="NCBI Taxonomy" id="210409"/>
    <lineage>
        <taxon>Eukaryota</taxon>
        <taxon>Metazoa</taxon>
        <taxon>Ecdysozoa</taxon>
        <taxon>Arthropoda</taxon>
        <taxon>Crustacea</taxon>
        <taxon>Multicrustacea</taxon>
        <taxon>Malacostraca</taxon>
        <taxon>Eumalacostraca</taxon>
        <taxon>Eucarida</taxon>
        <taxon>Decapoda</taxon>
        <taxon>Pleocyemata</taxon>
        <taxon>Brachyura</taxon>
        <taxon>Eubrachyura</taxon>
        <taxon>Portunoidea</taxon>
        <taxon>Portunidae</taxon>
        <taxon>Portuninae</taxon>
        <taxon>Portunus</taxon>
    </lineage>
</organism>
<accession>A0A5B7JJ76</accession>
<gene>
    <name evidence="2" type="ORF">E2C01_089591</name>
</gene>
<dbReference type="EMBL" id="VSRR010098461">
    <property type="protein sequence ID" value="MPC94423.1"/>
    <property type="molecule type" value="Genomic_DNA"/>
</dbReference>
<proteinExistence type="predicted"/>
<sequence>MRPDHCHDALRKLSRRSERRRHGLHDQRVTTGTPEWEEPRCPSGSPHLFLPLTFSPPILRSKAVPSP</sequence>
<feature type="compositionally biased region" description="Basic residues" evidence="1">
    <location>
        <begin position="12"/>
        <end position="23"/>
    </location>
</feature>
<name>A0A5B7JJ76_PORTR</name>
<keyword evidence="3" id="KW-1185">Reference proteome</keyword>
<feature type="compositionally biased region" description="Basic and acidic residues" evidence="1">
    <location>
        <begin position="1"/>
        <end position="11"/>
    </location>
</feature>
<evidence type="ECO:0000313" key="2">
    <source>
        <dbReference type="EMBL" id="MPC94423.1"/>
    </source>
</evidence>
<evidence type="ECO:0000256" key="1">
    <source>
        <dbReference type="SAM" id="MobiDB-lite"/>
    </source>
</evidence>
<comment type="caution">
    <text evidence="2">The sequence shown here is derived from an EMBL/GenBank/DDBJ whole genome shotgun (WGS) entry which is preliminary data.</text>
</comment>
<feature type="region of interest" description="Disordered" evidence="1">
    <location>
        <begin position="1"/>
        <end position="42"/>
    </location>
</feature>